<name>A0A516V771_9GAMM</name>
<proteinExistence type="predicted"/>
<evidence type="ECO:0000259" key="7">
    <source>
        <dbReference type="Pfam" id="PF03372"/>
    </source>
</evidence>
<keyword evidence="9" id="KW-1185">Reference proteome</keyword>
<dbReference type="PANTHER" id="PTHR42834">
    <property type="entry name" value="ENDONUCLEASE/EXONUCLEASE/PHOSPHATASE FAMILY PROTEIN (AFU_ORTHOLOGUE AFUA_3G09210)"/>
    <property type="match status" value="1"/>
</dbReference>
<evidence type="ECO:0000313" key="8">
    <source>
        <dbReference type="EMBL" id="QDQ74377.1"/>
    </source>
</evidence>
<feature type="domain" description="DUF11" evidence="5">
    <location>
        <begin position="1128"/>
        <end position="1230"/>
    </location>
</feature>
<dbReference type="CDD" id="cd04486">
    <property type="entry name" value="YhcR_OBF_like"/>
    <property type="match status" value="1"/>
</dbReference>
<dbReference type="SUPFAM" id="SSF56219">
    <property type="entry name" value="DNase I-like"/>
    <property type="match status" value="1"/>
</dbReference>
<keyword evidence="3" id="KW-0106">Calcium</keyword>
<dbReference type="InterPro" id="IPR038081">
    <property type="entry name" value="CalX-like_sf"/>
</dbReference>
<evidence type="ECO:0000313" key="9">
    <source>
        <dbReference type="Proteomes" id="UP000315891"/>
    </source>
</evidence>
<organism evidence="8 9">
    <name type="scientific">Pseudoluteimonas lycopersici</name>
    <dbReference type="NCBI Taxonomy" id="1324796"/>
    <lineage>
        <taxon>Bacteria</taxon>
        <taxon>Pseudomonadati</taxon>
        <taxon>Pseudomonadota</taxon>
        <taxon>Gammaproteobacteria</taxon>
        <taxon>Lysobacterales</taxon>
        <taxon>Lysobacteraceae</taxon>
        <taxon>Pseudoluteimonas</taxon>
    </lineage>
</organism>
<evidence type="ECO:0000259" key="5">
    <source>
        <dbReference type="Pfam" id="PF01345"/>
    </source>
</evidence>
<keyword evidence="1 4" id="KW-0732">Signal</keyword>
<feature type="signal peptide" evidence="4">
    <location>
        <begin position="1"/>
        <end position="47"/>
    </location>
</feature>
<dbReference type="Pfam" id="PF03160">
    <property type="entry name" value="Calx-beta"/>
    <property type="match status" value="1"/>
</dbReference>
<dbReference type="AlphaFoldDB" id="A0A516V771"/>
<dbReference type="PANTHER" id="PTHR42834:SF1">
    <property type="entry name" value="ENDONUCLEASE_EXONUCLEASE_PHOSPHATASE FAMILY PROTEIN (AFU_ORTHOLOGUE AFUA_3G09210)"/>
    <property type="match status" value="1"/>
</dbReference>
<evidence type="ECO:0000256" key="3">
    <source>
        <dbReference type="ARBA" id="ARBA00022837"/>
    </source>
</evidence>
<evidence type="ECO:0000256" key="2">
    <source>
        <dbReference type="ARBA" id="ARBA00022737"/>
    </source>
</evidence>
<sequence>MPPTSVWGTIGPWRRSAPIRGKLMLSSLKRRLALAILLSPAIFAANANNTAQTLPFSQDWSNTGLITTNDDWSGVPGIEGYLGQDITTSTGTDPQTLTGTSAAANDLSVLANQTSTSISNGDVIEFQITDPTIGFQGSGTADAPYLLINLDTSGQTGINVAYDLRDLDGTADNAVQPVALQYRVGNSGAFTNVPAGFVADATEGPSLSGKVTAVSAVLPADANNQPLLQVRIITTNAAGNDEIVGIDNISVTSGVVAQPSVSFGSTSAAEGDSGTKPFFFTISSNVAPTSDLNIGYMTVDGTATTADNDYVAKSGTATIAAGTTSVTISVDVNGDTTPEPNETFSVVVTNAGGAIIANGTGTGTINNDDVTVVPIHDIQGNGDASPLVGQTVTTRGIVTGRKSNGFFIQAADADADADPMTSEGVYVFTSSAPPAEAAVGNLVQVTATISEYSPTQDPLQPPLTELGFATVTLLSTGNALPTPVPLTTTFPNPEGAYDQLERVEGMRVSAASLTVVGPTDGTTNEPNATGASNGVFYATVTGDPRPFRTPGIQAPDPAPSGSIPPIPRWDTAPETMEVDSDAIGGAKLDLAAGAVVTGVTGPMDYGFRRYTILPEATPTVASTGEAVTAARLPSDDEFTVASYNLERFFDTVNDPAIGEPVLTPAAFANRLNKASLGIRDELHTPDVLAVMEMENLSTLQQLASKINSDAVAAGDEDPQYAAYLDEGNDVGGIDVGFLVKTAPVDGSTPRVEVVDVTQYGKDTTWIDPSDNSASLLNDRPPLLLRAIVHYADGRSFPVSAFAVHQRSLNGISDETVSGLTTAGDRVRKKRQAQAEYLAGLVQARETADPSEHLIVLGDFNAFDFNDGYVDPMGVVTGLPTPDDQTVVPGDGVDLVNPDLMNLHYLPEANKRYSYVFDGQAQSLDHILINQALGTDVAAYDLDHARMNADFPETNRNDANSPSRLSDHDPAIAYFAVQTVEHADLEMDVEATPSTVSVGRPVMVIGTVINRGPDDATNPGVGFAFDQALPDLQVSITPEGWSCDAPQISGGTTSVACNASTLAANTAATFTLQASAVATTLPGTLTAAAAATSETDDPDTSNNDFQDAVTVTPAPPQADLSVGLVRTGVASGPVANFSVPVHNAGPDAAQNVFVMIRGNGANPTTANPKGWICKRNQTYEIYCNRIDPMPAGTSETIRFSVITPRTAHLSFRAEVLSDAEDPNLNNNAADYTKP</sequence>
<evidence type="ECO:0000259" key="6">
    <source>
        <dbReference type="Pfam" id="PF03160"/>
    </source>
</evidence>
<protein>
    <submittedName>
        <fullName evidence="8">Nuclease</fullName>
    </submittedName>
</protein>
<dbReference type="Gene3D" id="2.60.40.2030">
    <property type="match status" value="1"/>
</dbReference>
<evidence type="ECO:0000256" key="4">
    <source>
        <dbReference type="SAM" id="SignalP"/>
    </source>
</evidence>
<dbReference type="Gene3D" id="3.60.10.10">
    <property type="entry name" value="Endonuclease/exonuclease/phosphatase"/>
    <property type="match status" value="1"/>
</dbReference>
<feature type="chain" id="PRO_5022040225" evidence="4">
    <location>
        <begin position="48"/>
        <end position="1233"/>
    </location>
</feature>
<dbReference type="SUPFAM" id="SSF141072">
    <property type="entry name" value="CalX-like"/>
    <property type="match status" value="1"/>
</dbReference>
<accession>A0A516V771</accession>
<reference evidence="8 9" key="1">
    <citation type="submission" date="2019-07" db="EMBL/GenBank/DDBJ databases">
        <title>Lysobacter weifangensis sp. nov., isolated from bensulfuron-methyl contaminated farmland soil.</title>
        <authorList>
            <person name="Zhao H."/>
        </authorList>
    </citation>
    <scope>NUCLEOTIDE SEQUENCE [LARGE SCALE GENOMIC DNA]</scope>
    <source>
        <strain evidence="8 9">CC-Bw-6</strain>
    </source>
</reference>
<dbReference type="Gene3D" id="2.60.40.10">
    <property type="entry name" value="Immunoglobulins"/>
    <property type="match status" value="1"/>
</dbReference>
<dbReference type="InterPro" id="IPR005135">
    <property type="entry name" value="Endo/exonuclease/phosphatase"/>
</dbReference>
<dbReference type="GO" id="GO:0007154">
    <property type="term" value="P:cell communication"/>
    <property type="evidence" value="ECO:0007669"/>
    <property type="project" value="InterPro"/>
</dbReference>
<dbReference type="InterPro" id="IPR003644">
    <property type="entry name" value="Calx_beta"/>
</dbReference>
<dbReference type="OrthoDB" id="9800417at2"/>
<dbReference type="InterPro" id="IPR001434">
    <property type="entry name" value="OmcB-like_DUF11"/>
</dbReference>
<dbReference type="GO" id="GO:0016020">
    <property type="term" value="C:membrane"/>
    <property type="evidence" value="ECO:0007669"/>
    <property type="project" value="InterPro"/>
</dbReference>
<dbReference type="InterPro" id="IPR036691">
    <property type="entry name" value="Endo/exonu/phosph_ase_sf"/>
</dbReference>
<gene>
    <name evidence="8" type="ORF">FNZ56_11055</name>
</gene>
<feature type="domain" description="DUF11" evidence="5">
    <location>
        <begin position="983"/>
        <end position="1103"/>
    </location>
</feature>
<dbReference type="Pfam" id="PF03372">
    <property type="entry name" value="Exo_endo_phos"/>
    <property type="match status" value="1"/>
</dbReference>
<dbReference type="InterPro" id="IPR013783">
    <property type="entry name" value="Ig-like_fold"/>
</dbReference>
<feature type="domain" description="Calx-beta" evidence="6">
    <location>
        <begin position="288"/>
        <end position="350"/>
    </location>
</feature>
<dbReference type="Pfam" id="PF01345">
    <property type="entry name" value="DUF11"/>
    <property type="match status" value="2"/>
</dbReference>
<feature type="domain" description="Endonuclease/exonuclease/phosphatase" evidence="7">
    <location>
        <begin position="642"/>
        <end position="967"/>
    </location>
</feature>
<evidence type="ECO:0000256" key="1">
    <source>
        <dbReference type="ARBA" id="ARBA00022729"/>
    </source>
</evidence>
<dbReference type="Proteomes" id="UP000315891">
    <property type="component" value="Chromosome"/>
</dbReference>
<dbReference type="EMBL" id="CP041742">
    <property type="protein sequence ID" value="QDQ74377.1"/>
    <property type="molecule type" value="Genomic_DNA"/>
</dbReference>
<keyword evidence="2" id="KW-0677">Repeat</keyword>